<dbReference type="PROSITE" id="PS50943">
    <property type="entry name" value="HTH_CROC1"/>
    <property type="match status" value="1"/>
</dbReference>
<organism evidence="2 3">
    <name type="scientific">Pararhodobacter aggregans</name>
    <dbReference type="NCBI Taxonomy" id="404875"/>
    <lineage>
        <taxon>Bacteria</taxon>
        <taxon>Pseudomonadati</taxon>
        <taxon>Pseudomonadota</taxon>
        <taxon>Alphaproteobacteria</taxon>
        <taxon>Rhodobacterales</taxon>
        <taxon>Paracoccaceae</taxon>
        <taxon>Pararhodobacter</taxon>
    </lineage>
</organism>
<dbReference type="CDD" id="cd00093">
    <property type="entry name" value="HTH_XRE"/>
    <property type="match status" value="1"/>
</dbReference>
<comment type="caution">
    <text evidence="2">The sequence shown here is derived from an EMBL/GenBank/DDBJ whole genome shotgun (WGS) entry which is preliminary data.</text>
</comment>
<reference evidence="2 3" key="1">
    <citation type="journal article" date="2011" name="Syst. Appl. Microbiol.">
        <title>Defluviimonas denitrificans gen. nov., sp. nov., and Pararhodobacter aggregans gen. nov., sp. nov., non-phototrophic Rhodobacteraceae from the biofilter of a marine aquaculture.</title>
        <authorList>
            <person name="Foesel B.U."/>
            <person name="Drake H.L."/>
            <person name="Schramm A."/>
        </authorList>
    </citation>
    <scope>NUCLEOTIDE SEQUENCE [LARGE SCALE GENOMIC DNA]</scope>
    <source>
        <strain evidence="2 3">D1-19</strain>
    </source>
</reference>
<dbReference type="RefSeq" id="WP_107750633.1">
    <property type="nucleotide sequence ID" value="NZ_QDDR01000002.1"/>
</dbReference>
<dbReference type="InterPro" id="IPR001387">
    <property type="entry name" value="Cro/C1-type_HTH"/>
</dbReference>
<dbReference type="Pfam" id="PF01381">
    <property type="entry name" value="HTH_3"/>
    <property type="match status" value="1"/>
</dbReference>
<gene>
    <name evidence="2" type="ORF">DDE23_05310</name>
</gene>
<evidence type="ECO:0000259" key="1">
    <source>
        <dbReference type="PROSITE" id="PS50943"/>
    </source>
</evidence>
<accession>A0A2T7UUN6</accession>
<evidence type="ECO:0000313" key="3">
    <source>
        <dbReference type="Proteomes" id="UP000244810"/>
    </source>
</evidence>
<dbReference type="OrthoDB" id="8895516at2"/>
<dbReference type="Gene3D" id="1.10.260.40">
    <property type="entry name" value="lambda repressor-like DNA-binding domains"/>
    <property type="match status" value="1"/>
</dbReference>
<dbReference type="SMART" id="SM00530">
    <property type="entry name" value="HTH_XRE"/>
    <property type="match status" value="1"/>
</dbReference>
<dbReference type="GO" id="GO:0003677">
    <property type="term" value="F:DNA binding"/>
    <property type="evidence" value="ECO:0007669"/>
    <property type="project" value="InterPro"/>
</dbReference>
<feature type="domain" description="HTH cro/C1-type" evidence="1">
    <location>
        <begin position="14"/>
        <end position="70"/>
    </location>
</feature>
<dbReference type="AlphaFoldDB" id="A0A2T7UUN6"/>
<protein>
    <submittedName>
        <fullName evidence="2">Transcriptional regulator</fullName>
    </submittedName>
</protein>
<sequence length="278" mass="31436">MGKRETASLFRIRLQQLQAGSGLTQSAFAQEIGIDRSALSQLTSGQNPRLPRAETLIALAARFNVSADWLLGLTEDKGLTTQVLNAVETEQALDEENRTAMERWHHEATGQKVRYVPAWLPDLMRTPAVIAWQASASEQERRRLQRQTDRRLHVSRMPESDIELCMPLQSLQIFAEGAGNWRGLAVEARREQLAHIAATVEELYPAFRMYLFDGRKRFAPPMTIFGYQRAAVYTGETYLLIRSKALIRDLAQGFDAHIRHAAIHAHEAAAYVRSLRVC</sequence>
<dbReference type="InterPro" id="IPR010982">
    <property type="entry name" value="Lambda_DNA-bd_dom_sf"/>
</dbReference>
<evidence type="ECO:0000313" key="2">
    <source>
        <dbReference type="EMBL" id="PVE48480.1"/>
    </source>
</evidence>
<keyword evidence="3" id="KW-1185">Reference proteome</keyword>
<proteinExistence type="predicted"/>
<dbReference type="EMBL" id="QDDR01000002">
    <property type="protein sequence ID" value="PVE48480.1"/>
    <property type="molecule type" value="Genomic_DNA"/>
</dbReference>
<dbReference type="SUPFAM" id="SSF47413">
    <property type="entry name" value="lambda repressor-like DNA-binding domains"/>
    <property type="match status" value="1"/>
</dbReference>
<dbReference type="Proteomes" id="UP000244810">
    <property type="component" value="Unassembled WGS sequence"/>
</dbReference>
<name>A0A2T7UUN6_9RHOB</name>